<keyword evidence="1" id="KW-0479">Metal-binding</keyword>
<dbReference type="InterPro" id="IPR017900">
    <property type="entry name" value="4Fe4S_Fe_S_CS"/>
</dbReference>
<keyword evidence="3" id="KW-0411">Iron-sulfur</keyword>
<feature type="domain" description="4Fe-4S ferredoxin-type" evidence="4">
    <location>
        <begin position="1"/>
        <end position="28"/>
    </location>
</feature>
<dbReference type="Proteomes" id="UP000215383">
    <property type="component" value="Chromosome 1"/>
</dbReference>
<dbReference type="PROSITE" id="PS51379">
    <property type="entry name" value="4FE4S_FER_2"/>
    <property type="match status" value="2"/>
</dbReference>
<accession>A0A239U1A3</accession>
<keyword evidence="2" id="KW-0408">Iron</keyword>
<gene>
    <name evidence="5" type="ORF">SAMEA4364220_01894</name>
</gene>
<evidence type="ECO:0000256" key="2">
    <source>
        <dbReference type="ARBA" id="ARBA00023004"/>
    </source>
</evidence>
<dbReference type="eggNOG" id="COG1035">
    <property type="taxonomic scope" value="Bacteria"/>
</dbReference>
<dbReference type="GO" id="GO:0046872">
    <property type="term" value="F:metal ion binding"/>
    <property type="evidence" value="ECO:0007669"/>
    <property type="project" value="UniProtKB-KW"/>
</dbReference>
<evidence type="ECO:0000313" key="6">
    <source>
        <dbReference type="Proteomes" id="UP000215383"/>
    </source>
</evidence>
<dbReference type="PROSITE" id="PS00198">
    <property type="entry name" value="4FE4S_FER_1"/>
    <property type="match status" value="2"/>
</dbReference>
<dbReference type="GO" id="GO:0051536">
    <property type="term" value="F:iron-sulfur cluster binding"/>
    <property type="evidence" value="ECO:0007669"/>
    <property type="project" value="UniProtKB-KW"/>
</dbReference>
<dbReference type="PANTHER" id="PTHR43193">
    <property type="match status" value="1"/>
</dbReference>
<dbReference type="AlphaFoldDB" id="A0A239U1A3"/>
<evidence type="ECO:0000256" key="3">
    <source>
        <dbReference type="ARBA" id="ARBA00023014"/>
    </source>
</evidence>
<dbReference type="Pfam" id="PF12838">
    <property type="entry name" value="Fer4_7"/>
    <property type="match status" value="1"/>
</dbReference>
<name>A0A239U1A3_9FIRM</name>
<organism evidence="5 6">
    <name type="scientific">Megamonas hypermegale</name>
    <dbReference type="NCBI Taxonomy" id="158847"/>
    <lineage>
        <taxon>Bacteria</taxon>
        <taxon>Bacillati</taxon>
        <taxon>Bacillota</taxon>
        <taxon>Negativicutes</taxon>
        <taxon>Selenomonadales</taxon>
        <taxon>Selenomonadaceae</taxon>
        <taxon>Megamonas</taxon>
    </lineage>
</organism>
<sequence>MLCTKEKCTGCLSCLNICPKNAIKAITDEQGFWQMQIDETKCIKCKLCQKSCPALFKPNITDLVSKVYACWHKDKAKRQQAASGGLFTALMQNALKHNYFVCGATLTSDMQVKHIIIDKIEDYKLLVGSKYVQSNLTNTFKQIRALLLKGNKVLFSGTPCQVSGLYTFLKKRYENQLFTVDLLCHGVPSPEIFKKYIAHMEQLYDDKLINFQFRHKPGWRRYQVILEFTSGKQDITYKDTSPYIRGFLKGNFLRPSCYDCDYTSLKRYSDLTIGDFWNYFADNSTDIDDDKGISFMLINNENGKALFDLAKDDLFYLAKDFNRSTSTSPRLHKPTKKPATYEQFWQDYNNKDFENIIKEYF</sequence>
<keyword evidence="6" id="KW-1185">Reference proteome</keyword>
<dbReference type="SUPFAM" id="SSF54862">
    <property type="entry name" value="4Fe-4S ferredoxins"/>
    <property type="match status" value="1"/>
</dbReference>
<dbReference type="Gene3D" id="3.30.70.20">
    <property type="match status" value="1"/>
</dbReference>
<proteinExistence type="predicted"/>
<evidence type="ECO:0000259" key="4">
    <source>
        <dbReference type="PROSITE" id="PS51379"/>
    </source>
</evidence>
<reference evidence="5 6" key="1">
    <citation type="submission" date="2017-06" db="EMBL/GenBank/DDBJ databases">
        <authorList>
            <consortium name="Pathogen Informatics"/>
        </authorList>
    </citation>
    <scope>NUCLEOTIDE SEQUENCE [LARGE SCALE GENOMIC DNA]</scope>
    <source>
        <strain evidence="5 6">NCTC10570</strain>
    </source>
</reference>
<dbReference type="Pfam" id="PF04432">
    <property type="entry name" value="FrhB_FdhB_C"/>
    <property type="match status" value="1"/>
</dbReference>
<dbReference type="EMBL" id="LT906446">
    <property type="protein sequence ID" value="SNV03921.1"/>
    <property type="molecule type" value="Genomic_DNA"/>
</dbReference>
<feature type="domain" description="4Fe-4S ferredoxin-type" evidence="4">
    <location>
        <begin position="33"/>
        <end position="63"/>
    </location>
</feature>
<protein>
    <submittedName>
        <fullName evidence="5">F420H2 dehydrogenase subunit F</fullName>
    </submittedName>
</protein>
<dbReference type="GeneID" id="78507880"/>
<evidence type="ECO:0000256" key="1">
    <source>
        <dbReference type="ARBA" id="ARBA00022723"/>
    </source>
</evidence>
<dbReference type="InterPro" id="IPR017896">
    <property type="entry name" value="4Fe4S_Fe-S-bd"/>
</dbReference>
<dbReference type="InterPro" id="IPR007525">
    <property type="entry name" value="FrhB_FdhB_C"/>
</dbReference>
<dbReference type="PANTHER" id="PTHR43193:SF2">
    <property type="entry name" value="POLYFERREDOXIN PROTEIN FWDF"/>
    <property type="match status" value="1"/>
</dbReference>
<dbReference type="RefSeq" id="WP_027889050.1">
    <property type="nucleotide sequence ID" value="NZ_LT906446.1"/>
</dbReference>
<evidence type="ECO:0000313" key="5">
    <source>
        <dbReference type="EMBL" id="SNV03921.1"/>
    </source>
</evidence>
<dbReference type="InterPro" id="IPR052977">
    <property type="entry name" value="Polyferredoxin-like_ET"/>
</dbReference>
<dbReference type="eggNOG" id="COG1143">
    <property type="taxonomic scope" value="Bacteria"/>
</dbReference>